<protein>
    <submittedName>
        <fullName evidence="2">Uncharacterized protein</fullName>
    </submittedName>
</protein>
<evidence type="ECO:0000256" key="1">
    <source>
        <dbReference type="SAM" id="MobiDB-lite"/>
    </source>
</evidence>
<organism evidence="2 3">
    <name type="scientific">Streptomyces syringium</name>
    <dbReference type="NCBI Taxonomy" id="76729"/>
    <lineage>
        <taxon>Bacteria</taxon>
        <taxon>Bacillati</taxon>
        <taxon>Actinomycetota</taxon>
        <taxon>Actinomycetes</taxon>
        <taxon>Kitasatosporales</taxon>
        <taxon>Streptomycetaceae</taxon>
        <taxon>Streptomyces</taxon>
    </lineage>
</organism>
<name>A0ABS4XWK9_9ACTN</name>
<feature type="region of interest" description="Disordered" evidence="1">
    <location>
        <begin position="1"/>
        <end position="25"/>
    </location>
</feature>
<keyword evidence="3" id="KW-1185">Reference proteome</keyword>
<proteinExistence type="predicted"/>
<accession>A0ABS4XWK9</accession>
<evidence type="ECO:0000313" key="3">
    <source>
        <dbReference type="Proteomes" id="UP001519291"/>
    </source>
</evidence>
<comment type="caution">
    <text evidence="2">The sequence shown here is derived from an EMBL/GenBank/DDBJ whole genome shotgun (WGS) entry which is preliminary data.</text>
</comment>
<feature type="compositionally biased region" description="Low complexity" evidence="1">
    <location>
        <begin position="111"/>
        <end position="121"/>
    </location>
</feature>
<reference evidence="2 3" key="1">
    <citation type="submission" date="2021-03" db="EMBL/GenBank/DDBJ databases">
        <title>Sequencing the genomes of 1000 actinobacteria strains.</title>
        <authorList>
            <person name="Klenk H.-P."/>
        </authorList>
    </citation>
    <scope>NUCLEOTIDE SEQUENCE [LARGE SCALE GENOMIC DNA]</scope>
    <source>
        <strain evidence="2 3">DSM 41480</strain>
    </source>
</reference>
<sequence>MTDPRRDPGRDLPGRGQPGRDRPGRVHVEIGELALHGFEHVDHERVADAFRHELHRLVRDRGVPIAGDTGVRLDLLRGLPPLPATTSPHRLGTALARAVHAGLTGRGDAGGSSTDTGGRRA</sequence>
<evidence type="ECO:0000313" key="2">
    <source>
        <dbReference type="EMBL" id="MBP2400891.1"/>
    </source>
</evidence>
<dbReference type="Proteomes" id="UP001519291">
    <property type="component" value="Unassembled WGS sequence"/>
</dbReference>
<dbReference type="EMBL" id="JAGIOH010000001">
    <property type="protein sequence ID" value="MBP2400891.1"/>
    <property type="molecule type" value="Genomic_DNA"/>
</dbReference>
<feature type="region of interest" description="Disordered" evidence="1">
    <location>
        <begin position="102"/>
        <end position="121"/>
    </location>
</feature>
<gene>
    <name evidence="2" type="ORF">JO379_000360</name>
</gene>